<dbReference type="Proteomes" id="UP001596050">
    <property type="component" value="Unassembled WGS sequence"/>
</dbReference>
<sequence length="240" mass="25904">MLKPLALVTALVAAAALALPAAAQSSPLPGYPFVHVGAEASRYTTPNIGALDFLIVARDPDPALARSTIETRIAEVRALLQEQGIPLEDLETRDVRREPGRNEAAEPTAQELRVSVHLIMRDLSKWRAVVAPLLDKPNLADFATSFDIVERDQVEAELMADALRDARRRADIIAKGAKRKLGAVTAVTPGGVKNVGAAIGLVRADYSYTRVKASNVDARNFLSVDALKLVQPVDVVFRLE</sequence>
<evidence type="ECO:0000313" key="3">
    <source>
        <dbReference type="Proteomes" id="UP001596050"/>
    </source>
</evidence>
<dbReference type="EMBL" id="JBHSMU010000014">
    <property type="protein sequence ID" value="MFC5460857.1"/>
    <property type="molecule type" value="Genomic_DNA"/>
</dbReference>
<dbReference type="InterPro" id="IPR007497">
    <property type="entry name" value="SIMPL/DUF541"/>
</dbReference>
<dbReference type="Gene3D" id="3.30.110.170">
    <property type="entry name" value="Protein of unknown function (DUF541), domain 1"/>
    <property type="match status" value="1"/>
</dbReference>
<dbReference type="PANTHER" id="PTHR34387:SF1">
    <property type="entry name" value="PERIPLASMIC IMMUNOGENIC PROTEIN"/>
    <property type="match status" value="1"/>
</dbReference>
<reference evidence="3" key="1">
    <citation type="journal article" date="2019" name="Int. J. Syst. Evol. Microbiol.">
        <title>The Global Catalogue of Microorganisms (GCM) 10K type strain sequencing project: providing services to taxonomists for standard genome sequencing and annotation.</title>
        <authorList>
            <consortium name="The Broad Institute Genomics Platform"/>
            <consortium name="The Broad Institute Genome Sequencing Center for Infectious Disease"/>
            <person name="Wu L."/>
            <person name="Ma J."/>
        </authorList>
    </citation>
    <scope>NUCLEOTIDE SEQUENCE [LARGE SCALE GENOMIC DNA]</scope>
    <source>
        <strain evidence="3">KACC 12649</strain>
    </source>
</reference>
<dbReference type="PANTHER" id="PTHR34387">
    <property type="entry name" value="SLR1258 PROTEIN"/>
    <property type="match status" value="1"/>
</dbReference>
<keyword evidence="1" id="KW-0732">Signal</keyword>
<dbReference type="Gene3D" id="3.30.70.2970">
    <property type="entry name" value="Protein of unknown function (DUF541), domain 2"/>
    <property type="match status" value="1"/>
</dbReference>
<dbReference type="InterPro" id="IPR052022">
    <property type="entry name" value="26kDa_periplasmic_antigen"/>
</dbReference>
<comment type="caution">
    <text evidence="2">The sequence shown here is derived from an EMBL/GenBank/DDBJ whole genome shotgun (WGS) entry which is preliminary data.</text>
</comment>
<name>A0ABW0L740_9BURK</name>
<feature type="chain" id="PRO_5046242384" evidence="1">
    <location>
        <begin position="24"/>
        <end position="240"/>
    </location>
</feature>
<dbReference type="Pfam" id="PF04402">
    <property type="entry name" value="SIMPL"/>
    <property type="match status" value="1"/>
</dbReference>
<feature type="signal peptide" evidence="1">
    <location>
        <begin position="1"/>
        <end position="23"/>
    </location>
</feature>
<evidence type="ECO:0000256" key="1">
    <source>
        <dbReference type="SAM" id="SignalP"/>
    </source>
</evidence>
<evidence type="ECO:0000313" key="2">
    <source>
        <dbReference type="EMBL" id="MFC5460857.1"/>
    </source>
</evidence>
<keyword evidence="3" id="KW-1185">Reference proteome</keyword>
<accession>A0ABW0L740</accession>
<proteinExistence type="predicted"/>
<organism evidence="2 3">
    <name type="scientific">Massilia niabensis</name>
    <dbReference type="NCBI Taxonomy" id="544910"/>
    <lineage>
        <taxon>Bacteria</taxon>
        <taxon>Pseudomonadati</taxon>
        <taxon>Pseudomonadota</taxon>
        <taxon>Betaproteobacteria</taxon>
        <taxon>Burkholderiales</taxon>
        <taxon>Oxalobacteraceae</taxon>
        <taxon>Telluria group</taxon>
        <taxon>Massilia</taxon>
    </lineage>
</organism>
<dbReference type="RefSeq" id="WP_379784131.1">
    <property type="nucleotide sequence ID" value="NZ_JBHSMU010000014.1"/>
</dbReference>
<gene>
    <name evidence="2" type="ORF">ACFPN5_13685</name>
</gene>
<protein>
    <submittedName>
        <fullName evidence="2">SIMPL domain-containing protein</fullName>
    </submittedName>
</protein>